<evidence type="ECO:0000259" key="1">
    <source>
        <dbReference type="SMART" id="SM00460"/>
    </source>
</evidence>
<dbReference type="Pfam" id="PF01841">
    <property type="entry name" value="Transglut_core"/>
    <property type="match status" value="1"/>
</dbReference>
<dbReference type="Gene3D" id="3.10.620.30">
    <property type="match status" value="1"/>
</dbReference>
<dbReference type="GO" id="GO:0006508">
    <property type="term" value="P:proteolysis"/>
    <property type="evidence" value="ECO:0007669"/>
    <property type="project" value="UniProtKB-KW"/>
</dbReference>
<organism evidence="2">
    <name type="scientific">hydrothermal vent metagenome</name>
    <dbReference type="NCBI Taxonomy" id="652676"/>
    <lineage>
        <taxon>unclassified sequences</taxon>
        <taxon>metagenomes</taxon>
        <taxon>ecological metagenomes</taxon>
    </lineage>
</organism>
<keyword evidence="2" id="KW-0645">Protease</keyword>
<proteinExistence type="predicted"/>
<dbReference type="InterPro" id="IPR038765">
    <property type="entry name" value="Papain-like_cys_pep_sf"/>
</dbReference>
<name>A0A3B0VJC0_9ZZZZ</name>
<feature type="domain" description="Transglutaminase-like" evidence="1">
    <location>
        <begin position="191"/>
        <end position="257"/>
    </location>
</feature>
<dbReference type="PANTHER" id="PTHR38339:SF1">
    <property type="entry name" value="TRANSGLUTAMINASE-LIKE DOMAIN-CONTAINING PROTEIN"/>
    <property type="match status" value="1"/>
</dbReference>
<accession>A0A3B0VJC0</accession>
<dbReference type="GO" id="GO:0008233">
    <property type="term" value="F:peptidase activity"/>
    <property type="evidence" value="ECO:0007669"/>
    <property type="project" value="UniProtKB-KW"/>
</dbReference>
<keyword evidence="2" id="KW-0378">Hydrolase</keyword>
<protein>
    <submittedName>
        <fullName evidence="2">Transglutaminase-like enzymes, putative cysteine proteases</fullName>
    </submittedName>
</protein>
<gene>
    <name evidence="2" type="ORF">MNBD_DELTA03-1561</name>
</gene>
<dbReference type="AlphaFoldDB" id="A0A3B0VJC0"/>
<dbReference type="PANTHER" id="PTHR38339">
    <property type="entry name" value="TRANSGLUTAMINASE DOMAIN PROTEIN"/>
    <property type="match status" value="1"/>
</dbReference>
<sequence>MEKMKKINRLLFLMALILTAAPPVFAKTVTGIINMDFDLSAQPAAKEVRLWIPYPVSSQYQDISAVRVKGDFAQSGVYTDRKYQTPILYAQWPAGSKKRHLSFSFKVVRQEAARRNFPKKEAAWDPADYAMWLAPSSLGPIDGPVKSLADSIVKGKTTVLARAKAVYDWICDNMYRNPKTIGCGMGNVCALLKSRGGKCTDIHSVFVALCRAAGIPAREIFGIRIGKKSGQDITKWQHCWAEFYLPGYGWVPVDPADVRKMMLKKKLRLSDPETARLRRYFWGGWDAYRVKLALGRDLILNPPQKGAPLNTFGYPYAEVGGKPLDFYKPAAFKYHIVSYRVGTAGYALISTAGLPVGR</sequence>
<dbReference type="InterPro" id="IPR002931">
    <property type="entry name" value="Transglutaminase-like"/>
</dbReference>
<dbReference type="SMART" id="SM00460">
    <property type="entry name" value="TGc"/>
    <property type="match status" value="1"/>
</dbReference>
<evidence type="ECO:0000313" key="2">
    <source>
        <dbReference type="EMBL" id="VAW40413.1"/>
    </source>
</evidence>
<dbReference type="EMBL" id="UOEX01000331">
    <property type="protein sequence ID" value="VAW40413.1"/>
    <property type="molecule type" value="Genomic_DNA"/>
</dbReference>
<reference evidence="2" key="1">
    <citation type="submission" date="2018-06" db="EMBL/GenBank/DDBJ databases">
        <authorList>
            <person name="Zhirakovskaya E."/>
        </authorList>
    </citation>
    <scope>NUCLEOTIDE SEQUENCE</scope>
</reference>
<dbReference type="SUPFAM" id="SSF54001">
    <property type="entry name" value="Cysteine proteinases"/>
    <property type="match status" value="1"/>
</dbReference>